<dbReference type="EMBL" id="BAAAMU010000200">
    <property type="protein sequence ID" value="GAA1694372.1"/>
    <property type="molecule type" value="Genomic_DNA"/>
</dbReference>
<evidence type="ECO:0000313" key="2">
    <source>
        <dbReference type="Proteomes" id="UP001500064"/>
    </source>
</evidence>
<accession>A0ABN2HVQ9</accession>
<proteinExistence type="predicted"/>
<reference evidence="1 2" key="1">
    <citation type="journal article" date="2019" name="Int. J. Syst. Evol. Microbiol.">
        <title>The Global Catalogue of Microorganisms (GCM) 10K type strain sequencing project: providing services to taxonomists for standard genome sequencing and annotation.</title>
        <authorList>
            <consortium name="The Broad Institute Genomics Platform"/>
            <consortium name="The Broad Institute Genome Sequencing Center for Infectious Disease"/>
            <person name="Wu L."/>
            <person name="Ma J."/>
        </authorList>
    </citation>
    <scope>NUCLEOTIDE SEQUENCE [LARGE SCALE GENOMIC DNA]</scope>
    <source>
        <strain evidence="1 2">JCM 13929</strain>
    </source>
</reference>
<name>A0ABN2HVQ9_9ACTN</name>
<comment type="caution">
    <text evidence="1">The sequence shown here is derived from an EMBL/GenBank/DDBJ whole genome shotgun (WGS) entry which is preliminary data.</text>
</comment>
<keyword evidence="2" id="KW-1185">Reference proteome</keyword>
<dbReference type="Proteomes" id="UP001500064">
    <property type="component" value="Unassembled WGS sequence"/>
</dbReference>
<evidence type="ECO:0000313" key="1">
    <source>
        <dbReference type="EMBL" id="GAA1694372.1"/>
    </source>
</evidence>
<dbReference type="RefSeq" id="WP_346115096.1">
    <property type="nucleotide sequence ID" value="NZ_BAAAMU010000200.1"/>
</dbReference>
<organism evidence="1 2">
    <name type="scientific">Nonomuraea maheshkhaliensis</name>
    <dbReference type="NCBI Taxonomy" id="419590"/>
    <lineage>
        <taxon>Bacteria</taxon>
        <taxon>Bacillati</taxon>
        <taxon>Actinomycetota</taxon>
        <taxon>Actinomycetes</taxon>
        <taxon>Streptosporangiales</taxon>
        <taxon>Streptosporangiaceae</taxon>
        <taxon>Nonomuraea</taxon>
    </lineage>
</organism>
<protein>
    <submittedName>
        <fullName evidence="1">Uncharacterized protein</fullName>
    </submittedName>
</protein>
<sequence>MSISPQQLRDLAARAEALATEVRALCDGAPAAAAERDPLQAALHAAGWLDRGGEDLQRAADDLARIRSLLERKCGIPWGVCPEHGNTLSYSVNVTTCRVCGRTWERDRRGRPCEERVTWKVTDRAGTVTTMCDGHVLGARATTQGATFTRLDAELSQP</sequence>
<gene>
    <name evidence="1" type="ORF">GCM10009733_107730</name>
</gene>